<dbReference type="Gene3D" id="3.40.50.720">
    <property type="entry name" value="NAD(P)-binding Rossmann-like Domain"/>
    <property type="match status" value="1"/>
</dbReference>
<name>A0A7Y0M0P4_CELFI</name>
<evidence type="ECO:0000256" key="2">
    <source>
        <dbReference type="ARBA" id="ARBA00023027"/>
    </source>
</evidence>
<evidence type="ECO:0000256" key="1">
    <source>
        <dbReference type="ARBA" id="ARBA00023002"/>
    </source>
</evidence>
<evidence type="ECO:0000313" key="6">
    <source>
        <dbReference type="Proteomes" id="UP000562124"/>
    </source>
</evidence>
<gene>
    <name evidence="5" type="ORF">HIR71_15940</name>
</gene>
<accession>A0A7Y0M0P4</accession>
<dbReference type="Pfam" id="PF01408">
    <property type="entry name" value="GFO_IDH_MocA"/>
    <property type="match status" value="1"/>
</dbReference>
<dbReference type="InterPro" id="IPR036291">
    <property type="entry name" value="NAD(P)-bd_dom_sf"/>
</dbReference>
<dbReference type="InterPro" id="IPR000683">
    <property type="entry name" value="Gfo/Idh/MocA-like_OxRdtase_N"/>
</dbReference>
<dbReference type="SUPFAM" id="SSF55347">
    <property type="entry name" value="Glyceraldehyde-3-phosphate dehydrogenase-like, C-terminal domain"/>
    <property type="match status" value="1"/>
</dbReference>
<dbReference type="PANTHER" id="PTHR43818">
    <property type="entry name" value="BCDNA.GH03377"/>
    <property type="match status" value="1"/>
</dbReference>
<dbReference type="GO" id="GO:0000166">
    <property type="term" value="F:nucleotide binding"/>
    <property type="evidence" value="ECO:0007669"/>
    <property type="project" value="InterPro"/>
</dbReference>
<comment type="caution">
    <text evidence="5">The sequence shown here is derived from an EMBL/GenBank/DDBJ whole genome shotgun (WGS) entry which is preliminary data.</text>
</comment>
<dbReference type="Pfam" id="PF22725">
    <property type="entry name" value="GFO_IDH_MocA_C3"/>
    <property type="match status" value="1"/>
</dbReference>
<dbReference type="InterPro" id="IPR055170">
    <property type="entry name" value="GFO_IDH_MocA-like_dom"/>
</dbReference>
<evidence type="ECO:0000313" key="5">
    <source>
        <dbReference type="EMBL" id="NMR21686.1"/>
    </source>
</evidence>
<dbReference type="EMBL" id="JABCJJ010000051">
    <property type="protein sequence ID" value="NMR21686.1"/>
    <property type="molecule type" value="Genomic_DNA"/>
</dbReference>
<keyword evidence="6" id="KW-1185">Reference proteome</keyword>
<dbReference type="SUPFAM" id="SSF51735">
    <property type="entry name" value="NAD(P)-binding Rossmann-fold domains"/>
    <property type="match status" value="1"/>
</dbReference>
<feature type="domain" description="GFO/IDH/MocA-like oxidoreductase" evidence="4">
    <location>
        <begin position="132"/>
        <end position="255"/>
    </location>
</feature>
<evidence type="ECO:0000259" key="3">
    <source>
        <dbReference type="Pfam" id="PF01408"/>
    </source>
</evidence>
<feature type="domain" description="Gfo/Idh/MocA-like oxidoreductase N-terminal" evidence="3">
    <location>
        <begin position="4"/>
        <end position="124"/>
    </location>
</feature>
<evidence type="ECO:0000259" key="4">
    <source>
        <dbReference type="Pfam" id="PF22725"/>
    </source>
</evidence>
<dbReference type="PANTHER" id="PTHR43818:SF11">
    <property type="entry name" value="BCDNA.GH03377"/>
    <property type="match status" value="1"/>
</dbReference>
<reference evidence="5 6" key="1">
    <citation type="submission" date="2020-04" db="EMBL/GenBank/DDBJ databases">
        <title>Sequencing and Assembly of C. fimi.</title>
        <authorList>
            <person name="Ramsey A.R."/>
        </authorList>
    </citation>
    <scope>NUCLEOTIDE SEQUENCE [LARGE SCALE GENOMIC DNA]</scope>
    <source>
        <strain evidence="5 6">SB</strain>
    </source>
</reference>
<dbReference type="AlphaFoldDB" id="A0A7Y0M0P4"/>
<keyword evidence="1" id="KW-0560">Oxidoreductase</keyword>
<dbReference type="InterPro" id="IPR050463">
    <property type="entry name" value="Gfo/Idh/MocA_oxidrdct_glycsds"/>
</dbReference>
<dbReference type="GO" id="GO:0016491">
    <property type="term" value="F:oxidoreductase activity"/>
    <property type="evidence" value="ECO:0007669"/>
    <property type="project" value="UniProtKB-KW"/>
</dbReference>
<dbReference type="Proteomes" id="UP000562124">
    <property type="component" value="Unassembled WGS sequence"/>
</dbReference>
<sequence length="333" mass="35899">MDRVRWGIVGVGAVTEKKSGPAFQQAERSELVAVMRRSADKAADYARRHGVARWYDDADALLADPDVDAVYVATPPDSHRDYTRRAALAGKPVYVEKPMARTAAECDAMIAGCARAGVPLFVAYYRRAMPRFRTVKDLLDGGAIGTPRTVSIRTQQRPLTMPTADLPWRVRPEISGGGLFVDLGSHTLDLLDWLLGPVTHVTGVARNQGGHYPAEDLVAGTFTFASGVEGVGLWSFDAAEDRDEVEVVGTAGTLRFSTFGQEPLRVVRPDGVEEIEAPYPEVVQLPLVQAVVDALTGRSTVDAAPSTGETAARTARVVDALLHDYRAQSNLGS</sequence>
<keyword evidence="2" id="KW-0520">NAD</keyword>
<organism evidence="5 6">
    <name type="scientific">Cellulomonas fimi</name>
    <dbReference type="NCBI Taxonomy" id="1708"/>
    <lineage>
        <taxon>Bacteria</taxon>
        <taxon>Bacillati</taxon>
        <taxon>Actinomycetota</taxon>
        <taxon>Actinomycetes</taxon>
        <taxon>Micrococcales</taxon>
        <taxon>Cellulomonadaceae</taxon>
        <taxon>Cellulomonas</taxon>
    </lineage>
</organism>
<protein>
    <submittedName>
        <fullName evidence="5">Gfo/Idh/MocA family oxidoreductase</fullName>
    </submittedName>
</protein>
<proteinExistence type="predicted"/>
<dbReference type="Gene3D" id="3.30.360.10">
    <property type="entry name" value="Dihydrodipicolinate Reductase, domain 2"/>
    <property type="match status" value="1"/>
</dbReference>